<dbReference type="eggNOG" id="COG0583">
    <property type="taxonomic scope" value="Bacteria"/>
</dbReference>
<dbReference type="InterPro" id="IPR036388">
    <property type="entry name" value="WH-like_DNA-bd_sf"/>
</dbReference>
<dbReference type="Gene3D" id="1.10.10.10">
    <property type="entry name" value="Winged helix-like DNA-binding domain superfamily/Winged helix DNA-binding domain"/>
    <property type="match status" value="2"/>
</dbReference>
<organism evidence="6 7">
    <name type="scientific">Asticcacaulis benevestitus DSM 16100 = ATCC BAA-896</name>
    <dbReference type="NCBI Taxonomy" id="1121022"/>
    <lineage>
        <taxon>Bacteria</taxon>
        <taxon>Pseudomonadati</taxon>
        <taxon>Pseudomonadota</taxon>
        <taxon>Alphaproteobacteria</taxon>
        <taxon>Caulobacterales</taxon>
        <taxon>Caulobacteraceae</taxon>
        <taxon>Asticcacaulis</taxon>
    </lineage>
</organism>
<dbReference type="SUPFAM" id="SSF46785">
    <property type="entry name" value="Winged helix' DNA-binding domain"/>
    <property type="match status" value="2"/>
</dbReference>
<accession>V4RI59</accession>
<dbReference type="PATRIC" id="fig|1121022.4.peg.2275"/>
<dbReference type="SUPFAM" id="SSF53850">
    <property type="entry name" value="Periplasmic binding protein-like II"/>
    <property type="match status" value="1"/>
</dbReference>
<dbReference type="STRING" id="1121022.GCA_000376105_03040"/>
<name>V4RI59_9CAUL</name>
<comment type="similarity">
    <text evidence="1">Belongs to the LysR transcriptional regulatory family.</text>
</comment>
<dbReference type="PROSITE" id="PS50931">
    <property type="entry name" value="HTH_LYSR"/>
    <property type="match status" value="2"/>
</dbReference>
<evidence type="ECO:0000256" key="4">
    <source>
        <dbReference type="ARBA" id="ARBA00023163"/>
    </source>
</evidence>
<dbReference type="Proteomes" id="UP000017837">
    <property type="component" value="Unassembled WGS sequence"/>
</dbReference>
<dbReference type="GO" id="GO:0000976">
    <property type="term" value="F:transcription cis-regulatory region binding"/>
    <property type="evidence" value="ECO:0007669"/>
    <property type="project" value="TreeGrafter"/>
</dbReference>
<comment type="caution">
    <text evidence="6">The sequence shown here is derived from an EMBL/GenBank/DDBJ whole genome shotgun (WGS) entry which is preliminary data.</text>
</comment>
<dbReference type="Pfam" id="PF03466">
    <property type="entry name" value="LysR_substrate"/>
    <property type="match status" value="1"/>
</dbReference>
<dbReference type="EMBL" id="AWGB01000020">
    <property type="protein sequence ID" value="ESQ91018.1"/>
    <property type="molecule type" value="Genomic_DNA"/>
</dbReference>
<proteinExistence type="inferred from homology"/>
<dbReference type="RefSeq" id="WP_018082709.1">
    <property type="nucleotide sequence ID" value="NZ_AQWM01000017.1"/>
</dbReference>
<dbReference type="InterPro" id="IPR005119">
    <property type="entry name" value="LysR_subst-bd"/>
</dbReference>
<evidence type="ECO:0000256" key="2">
    <source>
        <dbReference type="ARBA" id="ARBA00023015"/>
    </source>
</evidence>
<dbReference type="GO" id="GO:0003700">
    <property type="term" value="F:DNA-binding transcription factor activity"/>
    <property type="evidence" value="ECO:0007669"/>
    <property type="project" value="InterPro"/>
</dbReference>
<keyword evidence="3" id="KW-0238">DNA-binding</keyword>
<evidence type="ECO:0000256" key="1">
    <source>
        <dbReference type="ARBA" id="ARBA00009437"/>
    </source>
</evidence>
<keyword evidence="4" id="KW-0804">Transcription</keyword>
<dbReference type="Pfam" id="PF00126">
    <property type="entry name" value="HTH_1"/>
    <property type="match status" value="2"/>
</dbReference>
<evidence type="ECO:0000313" key="6">
    <source>
        <dbReference type="EMBL" id="ESQ91018.1"/>
    </source>
</evidence>
<gene>
    <name evidence="6" type="ORF">ABENE_11240</name>
</gene>
<dbReference type="InterPro" id="IPR036390">
    <property type="entry name" value="WH_DNA-bd_sf"/>
</dbReference>
<evidence type="ECO:0000259" key="5">
    <source>
        <dbReference type="PROSITE" id="PS50931"/>
    </source>
</evidence>
<evidence type="ECO:0000256" key="3">
    <source>
        <dbReference type="ARBA" id="ARBA00023125"/>
    </source>
</evidence>
<sequence>MDIFRLRRLWAVLAVYETGSALKAASFSHMSQPAITSAVASCEADLGAALFERSSRGMTPTQAGAVWCPRIAAAADYLKEAEATLQHGKSHSRMPLQKLVTETQLRALSAAIETGGFSQAARQLGVSPPSIHRAARELETLCGVPLWRREGSRIEPTTEARTLARFGDLCFSEVTLAREAVRELQGIMEGTLRIGALPLARSQWLPKALAATLKAFPDIRVTILDGPYNEQVTALQHGRIDFLLGALRKISPDTLTQESVFSDPMLILVRADHPLASGFDSQVDKLTPTQLGKLSWILPRTGTPGRSNFEVFMAAKGLPSPHRVIESSSLVATREILLRSDYAAILSAQQVETEISSGLLKAMGPPLTGSAREIGITTRSGFLPTRLHNLFLANLRESAVL</sequence>
<protein>
    <recommendedName>
        <fullName evidence="5">HTH lysR-type domain-containing protein</fullName>
    </recommendedName>
</protein>
<feature type="domain" description="HTH lysR-type" evidence="5">
    <location>
        <begin position="100"/>
        <end position="157"/>
    </location>
</feature>
<evidence type="ECO:0000313" key="7">
    <source>
        <dbReference type="Proteomes" id="UP000017837"/>
    </source>
</evidence>
<dbReference type="InterPro" id="IPR000847">
    <property type="entry name" value="LysR_HTH_N"/>
</dbReference>
<keyword evidence="2" id="KW-0805">Transcription regulation</keyword>
<dbReference type="Gene3D" id="3.40.190.10">
    <property type="entry name" value="Periplasmic binding protein-like II"/>
    <property type="match status" value="2"/>
</dbReference>
<dbReference type="PANTHER" id="PTHR30126">
    <property type="entry name" value="HTH-TYPE TRANSCRIPTIONAL REGULATOR"/>
    <property type="match status" value="1"/>
</dbReference>
<keyword evidence="7" id="KW-1185">Reference proteome</keyword>
<reference evidence="6 7" key="1">
    <citation type="journal article" date="2014" name="Nature">
        <title>Sequential evolution of bacterial morphology by co-option of a developmental regulator.</title>
        <authorList>
            <person name="Jiang C."/>
            <person name="Brown P.J."/>
            <person name="Ducret A."/>
            <person name="Brun Y.V."/>
        </authorList>
    </citation>
    <scope>NUCLEOTIDE SEQUENCE [LARGE SCALE GENOMIC DNA]</scope>
    <source>
        <strain evidence="6 7">DSM 16100</strain>
    </source>
</reference>
<dbReference type="PANTHER" id="PTHR30126:SF40">
    <property type="entry name" value="HTH-TYPE TRANSCRIPTIONAL REGULATOR GLTR"/>
    <property type="match status" value="1"/>
</dbReference>
<dbReference type="AlphaFoldDB" id="V4RI59"/>
<feature type="domain" description="HTH lysR-type" evidence="5">
    <location>
        <begin position="1"/>
        <end position="61"/>
    </location>
</feature>